<comment type="caution">
    <text evidence="1">The sequence shown here is derived from an EMBL/GenBank/DDBJ whole genome shotgun (WGS) entry which is preliminary data.</text>
</comment>
<proteinExistence type="predicted"/>
<dbReference type="EMBL" id="CAIX01000110">
    <property type="protein sequence ID" value="CCI45861.1"/>
    <property type="molecule type" value="Genomic_DNA"/>
</dbReference>
<evidence type="ECO:0008006" key="3">
    <source>
        <dbReference type="Google" id="ProtNLM"/>
    </source>
</evidence>
<sequence>MEQIVQMQDDIHKVKKLMDNAFEKLGKQSSDVLYDPADAYADKDRIIELLNRLTSRMGDADVSNLTANPKTDATMEEILALKENSNRVEIERQSINRRVGACVKGIS</sequence>
<name>A0A024GH72_9STRA</name>
<accession>A0A024GH72</accession>
<dbReference type="AlphaFoldDB" id="A0A024GH72"/>
<organism evidence="1 2">
    <name type="scientific">Albugo candida</name>
    <dbReference type="NCBI Taxonomy" id="65357"/>
    <lineage>
        <taxon>Eukaryota</taxon>
        <taxon>Sar</taxon>
        <taxon>Stramenopiles</taxon>
        <taxon>Oomycota</taxon>
        <taxon>Peronosporomycetes</taxon>
        <taxon>Albuginales</taxon>
        <taxon>Albuginaceae</taxon>
        <taxon>Albugo</taxon>
    </lineage>
</organism>
<dbReference type="InParanoid" id="A0A024GH72"/>
<reference evidence="1 2" key="1">
    <citation type="submission" date="2012-05" db="EMBL/GenBank/DDBJ databases">
        <title>Recombination and specialization in a pathogen metapopulation.</title>
        <authorList>
            <person name="Gardiner A."/>
            <person name="Kemen E."/>
            <person name="Schultz-Larsen T."/>
            <person name="MacLean D."/>
            <person name="Van Oosterhout C."/>
            <person name="Jones J.D.G."/>
        </authorList>
    </citation>
    <scope>NUCLEOTIDE SEQUENCE [LARGE SCALE GENOMIC DNA]</scope>
    <source>
        <strain evidence="1 2">Ac Nc2</strain>
    </source>
</reference>
<evidence type="ECO:0000313" key="2">
    <source>
        <dbReference type="Proteomes" id="UP000053237"/>
    </source>
</evidence>
<keyword evidence="2" id="KW-1185">Reference proteome</keyword>
<gene>
    <name evidence="1" type="ORF">BN9_067710</name>
</gene>
<protein>
    <recommendedName>
        <fullName evidence="3">Syntaxin N-terminal domain-containing protein</fullName>
    </recommendedName>
</protein>
<dbReference type="OrthoDB" id="61540at2759"/>
<evidence type="ECO:0000313" key="1">
    <source>
        <dbReference type="EMBL" id="CCI45861.1"/>
    </source>
</evidence>
<dbReference type="Proteomes" id="UP000053237">
    <property type="component" value="Unassembled WGS sequence"/>
</dbReference>